<gene>
    <name evidence="1" type="ORF">METZ01_LOCUS138173</name>
</gene>
<reference evidence="1" key="1">
    <citation type="submission" date="2018-05" db="EMBL/GenBank/DDBJ databases">
        <authorList>
            <person name="Lanie J.A."/>
            <person name="Ng W.-L."/>
            <person name="Kazmierczak K.M."/>
            <person name="Andrzejewski T.M."/>
            <person name="Davidsen T.M."/>
            <person name="Wayne K.J."/>
            <person name="Tettelin H."/>
            <person name="Glass J.I."/>
            <person name="Rusch D."/>
            <person name="Podicherti R."/>
            <person name="Tsui H.-C.T."/>
            <person name="Winkler M.E."/>
        </authorList>
    </citation>
    <scope>NUCLEOTIDE SEQUENCE</scope>
</reference>
<dbReference type="AlphaFoldDB" id="A0A381Z810"/>
<dbReference type="Gene3D" id="2.30.30.100">
    <property type="match status" value="1"/>
</dbReference>
<name>A0A381Z810_9ZZZZ</name>
<organism evidence="1">
    <name type="scientific">marine metagenome</name>
    <dbReference type="NCBI Taxonomy" id="408172"/>
    <lineage>
        <taxon>unclassified sequences</taxon>
        <taxon>metagenomes</taxon>
        <taxon>ecological metagenomes</taxon>
    </lineage>
</organism>
<proteinExistence type="predicted"/>
<sequence>MTPMGIRDYIALIKWVNYTPDKVVTIPKDKIMTITMASGDMSRSYLNMANDYDKLDQPKKGRGGFFEREQLSDEDNEMLNEIFRDKATKRTLH</sequence>
<dbReference type="EMBL" id="UINC01020284">
    <property type="protein sequence ID" value="SVA85319.1"/>
    <property type="molecule type" value="Genomic_DNA"/>
</dbReference>
<protein>
    <submittedName>
        <fullName evidence="1">Uncharacterized protein</fullName>
    </submittedName>
</protein>
<evidence type="ECO:0000313" key="1">
    <source>
        <dbReference type="EMBL" id="SVA85319.1"/>
    </source>
</evidence>
<accession>A0A381Z810</accession>